<dbReference type="PROSITE" id="PS50137">
    <property type="entry name" value="DS_RBD"/>
    <property type="match status" value="2"/>
</dbReference>
<evidence type="ECO:0000256" key="1">
    <source>
        <dbReference type="ARBA" id="ARBA00022884"/>
    </source>
</evidence>
<sequence>MAQVTKTPVQVLNEHCAKAGIHPPIFEYTQTQILPTTSFRADCGLTVGQTQYKAIGVGQRKKDAQHDAAKNMFLELKIGMDDYKKFELLAKPAIINDEVEQWAAEGIRASEIRDSPRRCVVEEDDEDSLYPQAGIGNPIADLEEFCHIQRIPAPQYDMNCQQVGPSHCPIMTVSCSVGNFMLKGRSKTKKLAKRIVAVKVILELRKKKAEGSLKEAVMDVPTESVDNDDIVQNLSLEDQDQDQESVPFTRSKTKTYEDFLREIKFNGDYELANKLSDHPGQHFQRLLAFARKVDENNPLVGIPHGLFKEWLIAHEKGIKEFYAELKNELRFEEQWIIFKSGGKFMVSLEITLPEITTKPMFVSISVELDQAKEKVTLDCITYFGTMTVMRKKLF</sequence>
<dbReference type="Proteomes" id="UP000198287">
    <property type="component" value="Unassembled WGS sequence"/>
</dbReference>
<feature type="domain" description="DRBM" evidence="3">
    <location>
        <begin position="7"/>
        <end position="78"/>
    </location>
</feature>
<dbReference type="GO" id="GO:0016442">
    <property type="term" value="C:RISC complex"/>
    <property type="evidence" value="ECO:0007669"/>
    <property type="project" value="TreeGrafter"/>
</dbReference>
<dbReference type="GO" id="GO:0070920">
    <property type="term" value="P:regulation of regulatory ncRNA processing"/>
    <property type="evidence" value="ECO:0007669"/>
    <property type="project" value="TreeGrafter"/>
</dbReference>
<dbReference type="GO" id="GO:0070578">
    <property type="term" value="C:RISC-loading complex"/>
    <property type="evidence" value="ECO:0007669"/>
    <property type="project" value="TreeGrafter"/>
</dbReference>
<dbReference type="STRING" id="158441.A0A226E641"/>
<feature type="domain" description="DRBM" evidence="3">
    <location>
        <begin position="137"/>
        <end position="206"/>
    </location>
</feature>
<accession>A0A226E641</accession>
<dbReference type="GO" id="GO:0035197">
    <property type="term" value="F:siRNA binding"/>
    <property type="evidence" value="ECO:0007669"/>
    <property type="project" value="TreeGrafter"/>
</dbReference>
<dbReference type="InterPro" id="IPR014720">
    <property type="entry name" value="dsRBD_dom"/>
</dbReference>
<dbReference type="GO" id="GO:0003725">
    <property type="term" value="F:double-stranded RNA binding"/>
    <property type="evidence" value="ECO:0007669"/>
    <property type="project" value="TreeGrafter"/>
</dbReference>
<dbReference type="PANTHER" id="PTHR46205:SF3">
    <property type="entry name" value="LOQUACIOUS, ISOFORM B"/>
    <property type="match status" value="1"/>
</dbReference>
<dbReference type="EMBL" id="LNIX01000006">
    <property type="protein sequence ID" value="OXA52899.1"/>
    <property type="molecule type" value="Genomic_DNA"/>
</dbReference>
<gene>
    <name evidence="4" type="ORF">Fcan01_12115</name>
</gene>
<dbReference type="AlphaFoldDB" id="A0A226E641"/>
<proteinExistence type="predicted"/>
<keyword evidence="5" id="KW-1185">Reference proteome</keyword>
<dbReference type="GO" id="GO:0016301">
    <property type="term" value="F:kinase activity"/>
    <property type="evidence" value="ECO:0007669"/>
    <property type="project" value="UniProtKB-KW"/>
</dbReference>
<keyword evidence="4" id="KW-0808">Transferase</keyword>
<dbReference type="OrthoDB" id="7699898at2759"/>
<dbReference type="InterPro" id="IPR051247">
    <property type="entry name" value="RLC_Component"/>
</dbReference>
<organism evidence="4 5">
    <name type="scientific">Folsomia candida</name>
    <name type="common">Springtail</name>
    <dbReference type="NCBI Taxonomy" id="158441"/>
    <lineage>
        <taxon>Eukaryota</taxon>
        <taxon>Metazoa</taxon>
        <taxon>Ecdysozoa</taxon>
        <taxon>Arthropoda</taxon>
        <taxon>Hexapoda</taxon>
        <taxon>Collembola</taxon>
        <taxon>Entomobryomorpha</taxon>
        <taxon>Isotomoidea</taxon>
        <taxon>Isotomidae</taxon>
        <taxon>Proisotominae</taxon>
        <taxon>Folsomia</taxon>
    </lineage>
</organism>
<dbReference type="GO" id="GO:0030422">
    <property type="term" value="P:siRNA processing"/>
    <property type="evidence" value="ECO:0007669"/>
    <property type="project" value="TreeGrafter"/>
</dbReference>
<comment type="caution">
    <text evidence="4">The sequence shown here is derived from an EMBL/GenBank/DDBJ whole genome shotgun (WGS) entry which is preliminary data.</text>
</comment>
<keyword evidence="1 2" id="KW-0694">RNA-binding</keyword>
<dbReference type="GO" id="GO:0005634">
    <property type="term" value="C:nucleus"/>
    <property type="evidence" value="ECO:0007669"/>
    <property type="project" value="TreeGrafter"/>
</dbReference>
<keyword evidence="4" id="KW-0418">Kinase</keyword>
<evidence type="ECO:0000313" key="4">
    <source>
        <dbReference type="EMBL" id="OXA52899.1"/>
    </source>
</evidence>
<dbReference type="GO" id="GO:0005737">
    <property type="term" value="C:cytoplasm"/>
    <property type="evidence" value="ECO:0007669"/>
    <property type="project" value="TreeGrafter"/>
</dbReference>
<dbReference type="PANTHER" id="PTHR46205">
    <property type="entry name" value="LOQUACIOUS, ISOFORM B"/>
    <property type="match status" value="1"/>
</dbReference>
<evidence type="ECO:0000259" key="3">
    <source>
        <dbReference type="PROSITE" id="PS50137"/>
    </source>
</evidence>
<evidence type="ECO:0000256" key="2">
    <source>
        <dbReference type="PROSITE-ProRule" id="PRU00266"/>
    </source>
</evidence>
<name>A0A226E641_FOLCA</name>
<dbReference type="SUPFAM" id="SSF54768">
    <property type="entry name" value="dsRNA-binding domain-like"/>
    <property type="match status" value="2"/>
</dbReference>
<dbReference type="Pfam" id="PF00035">
    <property type="entry name" value="dsrm"/>
    <property type="match status" value="2"/>
</dbReference>
<dbReference type="SMART" id="SM00358">
    <property type="entry name" value="DSRM"/>
    <property type="match status" value="2"/>
</dbReference>
<evidence type="ECO:0000313" key="5">
    <source>
        <dbReference type="Proteomes" id="UP000198287"/>
    </source>
</evidence>
<dbReference type="Gene3D" id="3.30.160.20">
    <property type="match status" value="2"/>
</dbReference>
<reference evidence="4 5" key="1">
    <citation type="submission" date="2015-12" db="EMBL/GenBank/DDBJ databases">
        <title>The genome of Folsomia candida.</title>
        <authorList>
            <person name="Faddeeva A."/>
            <person name="Derks M.F."/>
            <person name="Anvar Y."/>
            <person name="Smit S."/>
            <person name="Van Straalen N."/>
            <person name="Roelofs D."/>
        </authorList>
    </citation>
    <scope>NUCLEOTIDE SEQUENCE [LARGE SCALE GENOMIC DNA]</scope>
    <source>
        <strain evidence="4 5">VU population</strain>
        <tissue evidence="4">Whole body</tissue>
    </source>
</reference>
<protein>
    <submittedName>
        <fullName evidence="4">Interferon-inducible double-stranded RNA-dependent protein kinase activator A</fullName>
    </submittedName>
</protein>